<name>A0A2A4B7J1_9SPHN</name>
<evidence type="ECO:0000313" key="1">
    <source>
        <dbReference type="EMBL" id="PCD03728.1"/>
    </source>
</evidence>
<keyword evidence="2" id="KW-1185">Reference proteome</keyword>
<evidence type="ECO:0000313" key="2">
    <source>
        <dbReference type="Proteomes" id="UP000218366"/>
    </source>
</evidence>
<organism evidence="1 2">
    <name type="scientific">Sphingomonas spermidinifaciens</name>
    <dbReference type="NCBI Taxonomy" id="1141889"/>
    <lineage>
        <taxon>Bacteria</taxon>
        <taxon>Pseudomonadati</taxon>
        <taxon>Pseudomonadota</taxon>
        <taxon>Alphaproteobacteria</taxon>
        <taxon>Sphingomonadales</taxon>
        <taxon>Sphingomonadaceae</taxon>
        <taxon>Sphingomonas</taxon>
    </lineage>
</organism>
<protein>
    <submittedName>
        <fullName evidence="1">Uncharacterized protein</fullName>
    </submittedName>
</protein>
<dbReference type="Proteomes" id="UP000218366">
    <property type="component" value="Unassembled WGS sequence"/>
</dbReference>
<comment type="caution">
    <text evidence="1">The sequence shown here is derived from an EMBL/GenBank/DDBJ whole genome shotgun (WGS) entry which is preliminary data.</text>
</comment>
<dbReference type="AlphaFoldDB" id="A0A2A4B7J1"/>
<gene>
    <name evidence="1" type="ORF">COC42_05090</name>
</gene>
<dbReference type="EMBL" id="NWMW01000001">
    <property type="protein sequence ID" value="PCD03728.1"/>
    <property type="molecule type" value="Genomic_DNA"/>
</dbReference>
<dbReference type="RefSeq" id="WP_096342132.1">
    <property type="nucleotide sequence ID" value="NZ_NWMW01000001.1"/>
</dbReference>
<sequence>MPSKNEQLQKIWHEYEEVMGHVPASARDALKWGVGRGMIPLPVADPYDKLEEEMSRALREEYATDHLGRRYRVNHAVRVTKGGVQHTMWAIIGNAPRDHMQKAFAQRRKGIVGDCVQLDTDVEVYNDANPDQPRIQIPFNFSDDVHEARFWDNDEAA</sequence>
<proteinExistence type="predicted"/>
<reference evidence="1 2" key="1">
    <citation type="submission" date="2017-09" db="EMBL/GenBank/DDBJ databases">
        <title>Sphingomonas spermidinifaciens 9NM-10, whole genome shotgun sequence.</title>
        <authorList>
            <person name="Feng G."/>
            <person name="Zhu H."/>
        </authorList>
    </citation>
    <scope>NUCLEOTIDE SEQUENCE [LARGE SCALE GENOMIC DNA]</scope>
    <source>
        <strain evidence="1 2">9NM-10</strain>
    </source>
</reference>
<dbReference type="OrthoDB" id="7565928at2"/>
<accession>A0A2A4B7J1</accession>